<dbReference type="Pfam" id="PF18766">
    <property type="entry name" value="SWI2_SNF2"/>
    <property type="match status" value="1"/>
</dbReference>
<dbReference type="InterPro" id="IPR004473">
    <property type="entry name" value="Restrct_endonuc_typeI_HsdR"/>
</dbReference>
<evidence type="ECO:0000256" key="7">
    <source>
        <dbReference type="ARBA" id="ARBA00022801"/>
    </source>
</evidence>
<dbReference type="NCBIfam" id="TIGR00348">
    <property type="entry name" value="hsdR"/>
    <property type="match status" value="1"/>
</dbReference>
<dbReference type="Pfam" id="PF22679">
    <property type="entry name" value="T1R_D3-like"/>
    <property type="match status" value="1"/>
</dbReference>
<evidence type="ECO:0000313" key="12">
    <source>
        <dbReference type="EMBL" id="RAK26792.1"/>
    </source>
</evidence>
<evidence type="ECO:0000256" key="6">
    <source>
        <dbReference type="ARBA" id="ARBA00022759"/>
    </source>
</evidence>
<comment type="function">
    <text evidence="10">Subunit R is required for both nuclease and ATPase activities, but not for modification.</text>
</comment>
<protein>
    <recommendedName>
        <fullName evidence="10">Type I restriction enzyme endonuclease subunit</fullName>
        <shortName evidence="10">R protein</shortName>
        <ecNumber evidence="10">3.1.21.3</ecNumber>
    </recommendedName>
</protein>
<comment type="subunit">
    <text evidence="10">The type I restriction/modification system is composed of three polypeptides R, M and S.</text>
</comment>
<reference evidence="12 13" key="1">
    <citation type="submission" date="2018-06" db="EMBL/GenBank/DDBJ databases">
        <title>Genomic Encyclopedia of Type Strains, Phase IV (KMG-IV): sequencing the most valuable type-strain genomes for metagenomic binning, comparative biology and taxonomic classification.</title>
        <authorList>
            <person name="Goeker M."/>
        </authorList>
    </citation>
    <scope>NUCLEOTIDE SEQUENCE [LARGE SCALE GENOMIC DNA]</scope>
    <source>
        <strain evidence="12 13">DSM 26720</strain>
    </source>
</reference>
<evidence type="ECO:0000256" key="2">
    <source>
        <dbReference type="ARBA" id="ARBA00008598"/>
    </source>
</evidence>
<dbReference type="SMART" id="SM00487">
    <property type="entry name" value="DEXDc"/>
    <property type="match status" value="1"/>
</dbReference>
<dbReference type="CDD" id="cd22332">
    <property type="entry name" value="HsdR_N"/>
    <property type="match status" value="1"/>
</dbReference>
<evidence type="ECO:0000259" key="11">
    <source>
        <dbReference type="PROSITE" id="PS51192"/>
    </source>
</evidence>
<keyword evidence="13" id="KW-1185">Reference proteome</keyword>
<dbReference type="GO" id="GO:0005524">
    <property type="term" value="F:ATP binding"/>
    <property type="evidence" value="ECO:0007669"/>
    <property type="project" value="UniProtKB-KW"/>
</dbReference>
<dbReference type="PANTHER" id="PTHR30195:SF16">
    <property type="entry name" value="TYPE I RESTRICTION ENZYME ENDONUCLEASE SUBUNIT"/>
    <property type="match status" value="1"/>
</dbReference>
<dbReference type="PROSITE" id="PS51192">
    <property type="entry name" value="HELICASE_ATP_BIND_1"/>
    <property type="match status" value="1"/>
</dbReference>
<evidence type="ECO:0000256" key="3">
    <source>
        <dbReference type="ARBA" id="ARBA00022722"/>
    </source>
</evidence>
<keyword evidence="4 10" id="KW-0547">Nucleotide-binding</keyword>
<dbReference type="CDD" id="cd18030">
    <property type="entry name" value="DEXHc_RE_I_HsdR"/>
    <property type="match status" value="1"/>
</dbReference>
<name>A0A364JT62_9HYPH</name>
<evidence type="ECO:0000256" key="8">
    <source>
        <dbReference type="ARBA" id="ARBA00022840"/>
    </source>
</evidence>
<evidence type="ECO:0000256" key="5">
    <source>
        <dbReference type="ARBA" id="ARBA00022747"/>
    </source>
</evidence>
<dbReference type="RefSeq" id="WP_111575937.1">
    <property type="nucleotide sequence ID" value="NZ_JBHEEY010000013.1"/>
</dbReference>
<dbReference type="InterPro" id="IPR022625">
    <property type="entry name" value="TypeI_RM_Rsu_C"/>
</dbReference>
<dbReference type="Proteomes" id="UP000249453">
    <property type="component" value="Unassembled WGS sequence"/>
</dbReference>
<dbReference type="Pfam" id="PF04313">
    <property type="entry name" value="HSDR_N"/>
    <property type="match status" value="1"/>
</dbReference>
<keyword evidence="7 10" id="KW-0378">Hydrolase</keyword>
<dbReference type="GO" id="GO:0009307">
    <property type="term" value="P:DNA restriction-modification system"/>
    <property type="evidence" value="ECO:0007669"/>
    <property type="project" value="UniProtKB-KW"/>
</dbReference>
<organism evidence="12 13">
    <name type="scientific">Falsochrobactrum ovis</name>
    <dbReference type="NCBI Taxonomy" id="1293442"/>
    <lineage>
        <taxon>Bacteria</taxon>
        <taxon>Pseudomonadati</taxon>
        <taxon>Pseudomonadota</taxon>
        <taxon>Alphaproteobacteria</taxon>
        <taxon>Hyphomicrobiales</taxon>
        <taxon>Brucellaceae</taxon>
        <taxon>Falsochrobactrum</taxon>
    </lineage>
</organism>
<keyword evidence="6" id="KW-0255">Endonuclease</keyword>
<keyword evidence="8 10" id="KW-0067">ATP-binding</keyword>
<dbReference type="InterPro" id="IPR014001">
    <property type="entry name" value="Helicase_ATP-bd"/>
</dbReference>
<proteinExistence type="inferred from homology"/>
<evidence type="ECO:0000256" key="9">
    <source>
        <dbReference type="ARBA" id="ARBA00023125"/>
    </source>
</evidence>
<keyword evidence="5 10" id="KW-0680">Restriction system</keyword>
<dbReference type="InterPro" id="IPR040980">
    <property type="entry name" value="SWI2_SNF2"/>
</dbReference>
<evidence type="ECO:0000313" key="13">
    <source>
        <dbReference type="Proteomes" id="UP000249453"/>
    </source>
</evidence>
<dbReference type="Pfam" id="PF12008">
    <property type="entry name" value="EcoR124_C"/>
    <property type="match status" value="1"/>
</dbReference>
<gene>
    <name evidence="12" type="ORF">C7374_11213</name>
</gene>
<accession>A0A364JT62</accession>
<dbReference type="PANTHER" id="PTHR30195">
    <property type="entry name" value="TYPE I SITE-SPECIFIC DEOXYRIBONUCLEASE PROTEIN SUBUNIT M AND R"/>
    <property type="match status" value="1"/>
</dbReference>
<comment type="catalytic activity">
    <reaction evidence="1 10">
        <text>Endonucleolytic cleavage of DNA to give random double-stranded fragments with terminal 5'-phosphates, ATP is simultaneously hydrolyzed.</text>
        <dbReference type="EC" id="3.1.21.3"/>
    </reaction>
</comment>
<dbReference type="InterPro" id="IPR051268">
    <property type="entry name" value="Type-I_R_enzyme_R_subunit"/>
</dbReference>
<dbReference type="CDD" id="cd18800">
    <property type="entry name" value="SF2_C_EcoR124I-like"/>
    <property type="match status" value="1"/>
</dbReference>
<sequence>MADYQSEAQLEAGLVKRLHGLGWEPVTINDGNALRANLKKQLELHNKIQLTDAEFAQVINHLDKGNVFDKALILRDRMHLKRDDGTVLYLQFLNSDEWCRNQYQVTTQVSQTGSYNNRYDVTLLVNGLPLVQIELKRRGIELKEAFNQINRYQRHSFWAENGLFQYVQLFVISNGVNTKYYANNRYQHFNQTFYWADEDNNLITQLDAFADVFLEKCHLSKMISKYIVLNQSKVMMVLRPYQYYAAEAIAQQVKNGRENGYIWHTTGSGKTLTSFKAAQLLLDNPKIHKVLFVVDRNDLDYQTQKEFNAFSEGSVDNTDNTHALVKQLTGHNRLIVTTIQKLNNAIKREQHKALLDDIKNQRIVFIFDECHRSQFGDTHKAIVNFFTKAQLFGFTGTPILAENANNNRTTEDLFGKCLHKYVITDAIRDGNVLRFAVEYWGKLKYKDGGAFDEEAAGIDLQEFFNHPDRLDRVTDWIIENHNRKTHDKDFSAIFCVSSKDAAIAYYDLFKQKRLEGKHDLRIATIFTYAANEDDSDATGEIGDSDIDFINNKPINAHTRDKLESYVQDYNELYKTKHSIKDSKGFYTYYNEISDRLKNREKQGADPKDRLDILIVVNMFLTGFDAKKVNTLYVDKNLKYHGLIQAFSRTNRIFDSKKSQGNIFCFRNLKQQTDAAITLYSNKDAITTVLMAPYEEYIEEFNKAVAELFSIAPDVDAVNQLESEEEVLAFVQAFRKLIRLHNVLTSFAEFTQTDLDIETQTFEDFKSKYLDIYERSRRDNNEEKASIVNEVDFELELIQRDEINVAYILSLLGQAMEEGKSLDTHQQDEAAKKQKLIRDLLSNEPRLRSKRELLERFIDDYMPKLSPSDSVQSAFHDYWEKQKETALNEICISENLDRDKFHHLMEEYYFTERMPIDRDIVSTLKTVPRILERKSIVQRVSDKFKNYIQTFDDGMGDV</sequence>
<dbReference type="Gene3D" id="1.20.58.910">
    <property type="match status" value="1"/>
</dbReference>
<dbReference type="InterPro" id="IPR027417">
    <property type="entry name" value="P-loop_NTPase"/>
</dbReference>
<keyword evidence="3" id="KW-0540">Nuclease</keyword>
<dbReference type="Gene3D" id="3.40.50.300">
    <property type="entry name" value="P-loop containing nucleotide triphosphate hydrolases"/>
    <property type="match status" value="2"/>
</dbReference>
<dbReference type="InterPro" id="IPR007409">
    <property type="entry name" value="Restrct_endonuc_type1_HsdR_N"/>
</dbReference>
<dbReference type="EC" id="3.1.21.3" evidence="10"/>
<evidence type="ECO:0000256" key="10">
    <source>
        <dbReference type="RuleBase" id="RU364115"/>
    </source>
</evidence>
<dbReference type="GO" id="GO:0003677">
    <property type="term" value="F:DNA binding"/>
    <property type="evidence" value="ECO:0007669"/>
    <property type="project" value="UniProtKB-KW"/>
</dbReference>
<keyword evidence="9 10" id="KW-0238">DNA-binding</keyword>
<dbReference type="EMBL" id="QLMK01000012">
    <property type="protein sequence ID" value="RAK26792.1"/>
    <property type="molecule type" value="Genomic_DNA"/>
</dbReference>
<dbReference type="GO" id="GO:0009035">
    <property type="term" value="F:type I site-specific deoxyribonuclease activity"/>
    <property type="evidence" value="ECO:0007669"/>
    <property type="project" value="UniProtKB-EC"/>
</dbReference>
<dbReference type="Gene3D" id="3.90.1570.50">
    <property type="match status" value="1"/>
</dbReference>
<feature type="domain" description="Helicase ATP-binding" evidence="11">
    <location>
        <begin position="251"/>
        <end position="416"/>
    </location>
</feature>
<dbReference type="SUPFAM" id="SSF52540">
    <property type="entry name" value="P-loop containing nucleoside triphosphate hydrolases"/>
    <property type="match status" value="2"/>
</dbReference>
<evidence type="ECO:0000256" key="4">
    <source>
        <dbReference type="ARBA" id="ARBA00022741"/>
    </source>
</evidence>
<dbReference type="OrthoDB" id="9758243at2"/>
<comment type="caution">
    <text evidence="12">The sequence shown here is derived from an EMBL/GenBank/DDBJ whole genome shotgun (WGS) entry which is preliminary data.</text>
</comment>
<comment type="similarity">
    <text evidence="2 10">Belongs to the HsdR family.</text>
</comment>
<evidence type="ECO:0000256" key="1">
    <source>
        <dbReference type="ARBA" id="ARBA00000851"/>
    </source>
</evidence>
<dbReference type="InterPro" id="IPR055180">
    <property type="entry name" value="HsdR_RecA-like_helicase_dom_2"/>
</dbReference>
<dbReference type="AlphaFoldDB" id="A0A364JT62"/>